<feature type="compositionally biased region" description="Basic and acidic residues" evidence="1">
    <location>
        <begin position="26"/>
        <end position="38"/>
    </location>
</feature>
<accession>A0ABP1QCA7</accession>
<dbReference type="Proteomes" id="UP001642540">
    <property type="component" value="Unassembled WGS sequence"/>
</dbReference>
<organism evidence="2 3">
    <name type="scientific">Orchesella dallaii</name>
    <dbReference type="NCBI Taxonomy" id="48710"/>
    <lineage>
        <taxon>Eukaryota</taxon>
        <taxon>Metazoa</taxon>
        <taxon>Ecdysozoa</taxon>
        <taxon>Arthropoda</taxon>
        <taxon>Hexapoda</taxon>
        <taxon>Collembola</taxon>
        <taxon>Entomobryomorpha</taxon>
        <taxon>Entomobryoidea</taxon>
        <taxon>Orchesellidae</taxon>
        <taxon>Orchesellinae</taxon>
        <taxon>Orchesella</taxon>
    </lineage>
</organism>
<name>A0ABP1QCA7_9HEXA</name>
<keyword evidence="3" id="KW-1185">Reference proteome</keyword>
<gene>
    <name evidence="2" type="ORF">ODALV1_LOCUS8817</name>
</gene>
<evidence type="ECO:0000313" key="3">
    <source>
        <dbReference type="Proteomes" id="UP001642540"/>
    </source>
</evidence>
<evidence type="ECO:0000313" key="2">
    <source>
        <dbReference type="EMBL" id="CAL8094557.1"/>
    </source>
</evidence>
<evidence type="ECO:0000256" key="1">
    <source>
        <dbReference type="SAM" id="MobiDB-lite"/>
    </source>
</evidence>
<feature type="region of interest" description="Disordered" evidence="1">
    <location>
        <begin position="1"/>
        <end position="38"/>
    </location>
</feature>
<protein>
    <submittedName>
        <fullName evidence="2">Uncharacterized protein</fullName>
    </submittedName>
</protein>
<reference evidence="2 3" key="1">
    <citation type="submission" date="2024-08" db="EMBL/GenBank/DDBJ databases">
        <authorList>
            <person name="Cucini C."/>
            <person name="Frati F."/>
        </authorList>
    </citation>
    <scope>NUCLEOTIDE SEQUENCE [LARGE SCALE GENOMIC DNA]</scope>
</reference>
<comment type="caution">
    <text evidence="2">The sequence shown here is derived from an EMBL/GenBank/DDBJ whole genome shotgun (WGS) entry which is preliminary data.</text>
</comment>
<proteinExistence type="predicted"/>
<dbReference type="EMBL" id="CAXLJM020000027">
    <property type="protein sequence ID" value="CAL8094557.1"/>
    <property type="molecule type" value="Genomic_DNA"/>
</dbReference>
<sequence length="217" mass="25497">MFLKRYEDLSADGKGGKGGLDGAEGEAGKEISPEEKKQGLLEKKAGEFKKEEELRTLELIEYYRFPNILGWYFDGTFTSNFTLHEEYAEYFNEIEDELDAQKDLIIEETFTEKAYRNFWPPHFFAGGRYFRTRGIYLDFKEVREDPPKTPPNINYEKQRGIIGVETEFDPNELQESGRGIRFYSSTYGPSGFQSKRDNWYWNEDRREYRAKDVDGGE</sequence>